<dbReference type="InterPro" id="IPR002514">
    <property type="entry name" value="Transposase_8"/>
</dbReference>
<evidence type="ECO:0000259" key="3">
    <source>
        <dbReference type="PROSITE" id="PS50994"/>
    </source>
</evidence>
<feature type="coiled-coil region" evidence="2">
    <location>
        <begin position="64"/>
        <end position="91"/>
    </location>
</feature>
<dbReference type="GO" id="GO:0006313">
    <property type="term" value="P:DNA transposition"/>
    <property type="evidence" value="ECO:0007669"/>
    <property type="project" value="InterPro"/>
</dbReference>
<dbReference type="Pfam" id="PF01527">
    <property type="entry name" value="HTH_Tnp_1"/>
    <property type="match status" value="1"/>
</dbReference>
<dbReference type="InterPro" id="IPR001584">
    <property type="entry name" value="Integrase_cat-core"/>
</dbReference>
<dbReference type="Pfam" id="PF13276">
    <property type="entry name" value="HTH_21"/>
    <property type="match status" value="1"/>
</dbReference>
<dbReference type="AlphaFoldDB" id="A0A2I1IIA4"/>
<dbReference type="Pfam" id="PF00665">
    <property type="entry name" value="rve"/>
    <property type="match status" value="1"/>
</dbReference>
<name>A0A2I1IIA4_9MICO</name>
<dbReference type="PANTHER" id="PTHR46889:SF4">
    <property type="entry name" value="TRANSPOSASE INSO FOR INSERTION SEQUENCE ELEMENT IS911B-RELATED"/>
    <property type="match status" value="1"/>
</dbReference>
<evidence type="ECO:0000313" key="4">
    <source>
        <dbReference type="EMBL" id="PKY70832.1"/>
    </source>
</evidence>
<dbReference type="PANTHER" id="PTHR46889">
    <property type="entry name" value="TRANSPOSASE INSF FOR INSERTION SEQUENCE IS3B-RELATED"/>
    <property type="match status" value="1"/>
</dbReference>
<dbReference type="EMBL" id="PKGO01000002">
    <property type="protein sequence ID" value="PKY70832.1"/>
    <property type="molecule type" value="Genomic_DNA"/>
</dbReference>
<dbReference type="Proteomes" id="UP000242755">
    <property type="component" value="Unassembled WGS sequence"/>
</dbReference>
<dbReference type="Gene3D" id="1.10.10.10">
    <property type="entry name" value="Winged helix-like DNA-binding domain superfamily/Winged helix DNA-binding domain"/>
    <property type="match status" value="1"/>
</dbReference>
<dbReference type="InterPro" id="IPR048020">
    <property type="entry name" value="Transpos_IS3"/>
</dbReference>
<dbReference type="InterPro" id="IPR012337">
    <property type="entry name" value="RNaseH-like_sf"/>
</dbReference>
<accession>A0A2I1IIA4</accession>
<reference evidence="4 5" key="1">
    <citation type="submission" date="2017-12" db="EMBL/GenBank/DDBJ databases">
        <title>Phylogenetic diversity of female urinary microbiome.</title>
        <authorList>
            <person name="Thomas-White K."/>
            <person name="Wolfe A.J."/>
        </authorList>
    </citation>
    <scope>NUCLEOTIDE SEQUENCE [LARGE SCALE GENOMIC DNA]</scope>
    <source>
        <strain evidence="4 5">UMB0426</strain>
    </source>
</reference>
<evidence type="ECO:0000256" key="2">
    <source>
        <dbReference type="SAM" id="Coils"/>
    </source>
</evidence>
<evidence type="ECO:0000256" key="1">
    <source>
        <dbReference type="ARBA" id="ARBA00002286"/>
    </source>
</evidence>
<protein>
    <submittedName>
        <fullName evidence="4">IS3 family transposase</fullName>
    </submittedName>
</protein>
<dbReference type="SUPFAM" id="SSF46689">
    <property type="entry name" value="Homeodomain-like"/>
    <property type="match status" value="1"/>
</dbReference>
<proteinExistence type="predicted"/>
<comment type="caution">
    <text evidence="4">The sequence shown here is derived from an EMBL/GenBank/DDBJ whole genome shotgun (WGS) entry which is preliminary data.</text>
</comment>
<dbReference type="InterPro" id="IPR036397">
    <property type="entry name" value="RNaseH_sf"/>
</dbReference>
<dbReference type="GO" id="GO:0003677">
    <property type="term" value="F:DNA binding"/>
    <property type="evidence" value="ECO:0007669"/>
    <property type="project" value="InterPro"/>
</dbReference>
<dbReference type="InterPro" id="IPR009057">
    <property type="entry name" value="Homeodomain-like_sf"/>
</dbReference>
<gene>
    <name evidence="4" type="ORF">CYJ40_01880</name>
</gene>
<dbReference type="SUPFAM" id="SSF53098">
    <property type="entry name" value="Ribonuclease H-like"/>
    <property type="match status" value="1"/>
</dbReference>
<dbReference type="Gene3D" id="3.30.420.10">
    <property type="entry name" value="Ribonuclease H-like superfamily/Ribonuclease H"/>
    <property type="match status" value="1"/>
</dbReference>
<organism evidence="4 5">
    <name type="scientific">Brevibacterium ravenspurgense</name>
    <dbReference type="NCBI Taxonomy" id="479117"/>
    <lineage>
        <taxon>Bacteria</taxon>
        <taxon>Bacillati</taxon>
        <taxon>Actinomycetota</taxon>
        <taxon>Actinomycetes</taxon>
        <taxon>Micrococcales</taxon>
        <taxon>Brevibacteriaceae</taxon>
        <taxon>Brevibacterium</taxon>
    </lineage>
</organism>
<dbReference type="PROSITE" id="PS50994">
    <property type="entry name" value="INTEGRASE"/>
    <property type="match status" value="1"/>
</dbReference>
<dbReference type="GO" id="GO:0015074">
    <property type="term" value="P:DNA integration"/>
    <property type="evidence" value="ECO:0007669"/>
    <property type="project" value="InterPro"/>
</dbReference>
<dbReference type="InterPro" id="IPR036388">
    <property type="entry name" value="WH-like_DNA-bd_sf"/>
</dbReference>
<dbReference type="NCBIfam" id="NF033516">
    <property type="entry name" value="transpos_IS3"/>
    <property type="match status" value="1"/>
</dbReference>
<dbReference type="RefSeq" id="WP_101671879.1">
    <property type="nucleotide sequence ID" value="NZ_PKGO01000002.1"/>
</dbReference>
<keyword evidence="2" id="KW-0175">Coiled coil</keyword>
<dbReference type="InterPro" id="IPR050900">
    <property type="entry name" value="Transposase_IS3/IS150/IS904"/>
</dbReference>
<dbReference type="InterPro" id="IPR025948">
    <property type="entry name" value="HTH-like_dom"/>
</dbReference>
<evidence type="ECO:0000313" key="5">
    <source>
        <dbReference type="Proteomes" id="UP000242755"/>
    </source>
</evidence>
<feature type="domain" description="Integrase catalytic" evidence="3">
    <location>
        <begin position="232"/>
        <end position="397"/>
    </location>
</feature>
<sequence>MPTVYTQEFKQGALRLMEDHLHHTQCSQWSPAQEVGTKLGISPHTMRGWLKQARRDAGTEPGATTDELEELRRLRRENRELRRANEILKTASAFFCSRARPPLAEMIAYADMYRDQFGVELICRTLAAREGGFMTSRGYRAAKTRPASERQIRDRELTVVIKDLHARNYGVYGVRKMWHAMRRSGWKIGRDQVARLMRQAGISGVVRGRKPRTTVPGRTPDERPDLVMRDFKAPAPNRLWVADITYVRTSYGFVYTAFVIDAYSRRIAGWATRSSMTTHALSLEALEHALNTATTGIAELVHHSDRGSQYVAIAYTERLITAGITPSGGIVGDSYDNALAETVNGLYKAELIYSQPAWSSLTDVEFATMNWVHWWNTTRLHEALGYKTPAEVEAHYAESLSNDELSLPTI</sequence>
<dbReference type="GO" id="GO:0004803">
    <property type="term" value="F:transposase activity"/>
    <property type="evidence" value="ECO:0007669"/>
    <property type="project" value="InterPro"/>
</dbReference>
<comment type="function">
    <text evidence="1">Involved in the transposition of the insertion sequence.</text>
</comment>
<dbReference type="Pfam" id="PF13333">
    <property type="entry name" value="rve_2"/>
    <property type="match status" value="1"/>
</dbReference>